<name>A0A9D3M514_ANGAN</name>
<evidence type="ECO:0000313" key="3">
    <source>
        <dbReference type="Proteomes" id="UP001044222"/>
    </source>
</evidence>
<evidence type="ECO:0000313" key="2">
    <source>
        <dbReference type="EMBL" id="KAG5841854.1"/>
    </source>
</evidence>
<dbReference type="AlphaFoldDB" id="A0A9D3M514"/>
<feature type="signal peptide" evidence="1">
    <location>
        <begin position="1"/>
        <end position="22"/>
    </location>
</feature>
<accession>A0A9D3M514</accession>
<protein>
    <submittedName>
        <fullName evidence="2">Uncharacterized protein</fullName>
    </submittedName>
</protein>
<dbReference type="PROSITE" id="PS51257">
    <property type="entry name" value="PROKAR_LIPOPROTEIN"/>
    <property type="match status" value="1"/>
</dbReference>
<dbReference type="Proteomes" id="UP001044222">
    <property type="component" value="Chromosome 9"/>
</dbReference>
<keyword evidence="3" id="KW-1185">Reference proteome</keyword>
<dbReference type="PANTHER" id="PTHR38564">
    <property type="entry name" value="SI:CH73-250A16.5-RELATED"/>
    <property type="match status" value="1"/>
</dbReference>
<proteinExistence type="predicted"/>
<organism evidence="2 3">
    <name type="scientific">Anguilla anguilla</name>
    <name type="common">European freshwater eel</name>
    <name type="synonym">Muraena anguilla</name>
    <dbReference type="NCBI Taxonomy" id="7936"/>
    <lineage>
        <taxon>Eukaryota</taxon>
        <taxon>Metazoa</taxon>
        <taxon>Chordata</taxon>
        <taxon>Craniata</taxon>
        <taxon>Vertebrata</taxon>
        <taxon>Euteleostomi</taxon>
        <taxon>Actinopterygii</taxon>
        <taxon>Neopterygii</taxon>
        <taxon>Teleostei</taxon>
        <taxon>Anguilliformes</taxon>
        <taxon>Anguillidae</taxon>
        <taxon>Anguilla</taxon>
    </lineage>
</organism>
<evidence type="ECO:0000256" key="1">
    <source>
        <dbReference type="SAM" id="SignalP"/>
    </source>
</evidence>
<gene>
    <name evidence="2" type="ORF">ANANG_G00171430</name>
</gene>
<dbReference type="PANTHER" id="PTHR38564:SF2">
    <property type="entry name" value="WU:FC46H12 PRECURSOR"/>
    <property type="match status" value="1"/>
</dbReference>
<dbReference type="EMBL" id="JAFIRN010000009">
    <property type="protein sequence ID" value="KAG5841854.1"/>
    <property type="molecule type" value="Genomic_DNA"/>
</dbReference>
<feature type="chain" id="PRO_5039601497" evidence="1">
    <location>
        <begin position="23"/>
        <end position="165"/>
    </location>
</feature>
<sequence length="165" mass="18049">MHVKTWLVAAVILGSCGTFTTAMTMPLMCKAIWVIGLPCDDVSTALVSQIKKWSDADNCLTGGEKCLYELLSANQTYIFAKHTSPTGKSVDSLTFILKRYREAPMCRTVGISISPADGRKFDNGTNYCNLFNLVTGSGLVNVPLFKEVTNDFMCNQRSTANCEVV</sequence>
<keyword evidence="1" id="KW-0732">Signal</keyword>
<comment type="caution">
    <text evidence="2">The sequence shown here is derived from an EMBL/GenBank/DDBJ whole genome shotgun (WGS) entry which is preliminary data.</text>
</comment>
<reference evidence="2" key="1">
    <citation type="submission" date="2021-01" db="EMBL/GenBank/DDBJ databases">
        <title>A chromosome-scale assembly of European eel, Anguilla anguilla.</title>
        <authorList>
            <person name="Henkel C."/>
            <person name="Jong-Raadsen S.A."/>
            <person name="Dufour S."/>
            <person name="Weltzien F.-A."/>
            <person name="Palstra A.P."/>
            <person name="Pelster B."/>
            <person name="Spaink H.P."/>
            <person name="Van Den Thillart G.E."/>
            <person name="Jansen H."/>
            <person name="Zahm M."/>
            <person name="Klopp C."/>
            <person name="Cedric C."/>
            <person name="Louis A."/>
            <person name="Berthelot C."/>
            <person name="Parey E."/>
            <person name="Roest Crollius H."/>
            <person name="Montfort J."/>
            <person name="Robinson-Rechavi M."/>
            <person name="Bucao C."/>
            <person name="Bouchez O."/>
            <person name="Gislard M."/>
            <person name="Lluch J."/>
            <person name="Milhes M."/>
            <person name="Lampietro C."/>
            <person name="Lopez Roques C."/>
            <person name="Donnadieu C."/>
            <person name="Braasch I."/>
            <person name="Desvignes T."/>
            <person name="Postlethwait J."/>
            <person name="Bobe J."/>
            <person name="Guiguen Y."/>
            <person name="Dirks R."/>
        </authorList>
    </citation>
    <scope>NUCLEOTIDE SEQUENCE</scope>
    <source>
        <strain evidence="2">Tag_6206</strain>
        <tissue evidence="2">Liver</tissue>
    </source>
</reference>